<feature type="coiled-coil region" evidence="2">
    <location>
        <begin position="112"/>
        <end position="170"/>
    </location>
</feature>
<keyword evidence="1" id="KW-0862">Zinc</keyword>
<sequence>MRRMGGARPIVATGITRNLRSADCWHFFSNSFLDVPFSKCFLLYASPWWVYGYAFVHFSYHDVCLGLAYALKQWLGVPSSAGLVIEESVVTRHPSELVLDKRLRTTATKVLEERLMKQCADLEHQLALARADIVAWQLKTTVAQLRAAAAEKTNAELQELLEGSEAAAKEGTGDSDNIDDENPVPINPCHMCRKEIALVAMVPCGHLCICTECRKKCRRLCLVCNEIVDGTMRIYFC</sequence>
<dbReference type="PROSITE" id="PS50089">
    <property type="entry name" value="ZF_RING_2"/>
    <property type="match status" value="1"/>
</dbReference>
<evidence type="ECO:0000256" key="2">
    <source>
        <dbReference type="SAM" id="Coils"/>
    </source>
</evidence>
<keyword evidence="1" id="KW-0863">Zinc-finger</keyword>
<evidence type="ECO:0000313" key="4">
    <source>
        <dbReference type="EMBL" id="WOL13154.1"/>
    </source>
</evidence>
<dbReference type="InterPro" id="IPR001841">
    <property type="entry name" value="Znf_RING"/>
</dbReference>
<protein>
    <recommendedName>
        <fullName evidence="3">RING-type domain-containing protein</fullName>
    </recommendedName>
</protein>
<keyword evidence="2" id="KW-0175">Coiled coil</keyword>
<dbReference type="Pfam" id="PF13920">
    <property type="entry name" value="zf-C3HC4_3"/>
    <property type="match status" value="1"/>
</dbReference>
<dbReference type="Gene3D" id="3.30.40.10">
    <property type="entry name" value="Zinc/RING finger domain, C3HC4 (zinc finger)"/>
    <property type="match status" value="1"/>
</dbReference>
<dbReference type="EMBL" id="CP136896">
    <property type="protein sequence ID" value="WOL13154.1"/>
    <property type="molecule type" value="Genomic_DNA"/>
</dbReference>
<accession>A0AAQ3QJ60</accession>
<organism evidence="4 5">
    <name type="scientific">Canna indica</name>
    <name type="common">Indian-shot</name>
    <dbReference type="NCBI Taxonomy" id="4628"/>
    <lineage>
        <taxon>Eukaryota</taxon>
        <taxon>Viridiplantae</taxon>
        <taxon>Streptophyta</taxon>
        <taxon>Embryophyta</taxon>
        <taxon>Tracheophyta</taxon>
        <taxon>Spermatophyta</taxon>
        <taxon>Magnoliopsida</taxon>
        <taxon>Liliopsida</taxon>
        <taxon>Zingiberales</taxon>
        <taxon>Cannaceae</taxon>
        <taxon>Canna</taxon>
    </lineage>
</organism>
<evidence type="ECO:0000313" key="5">
    <source>
        <dbReference type="Proteomes" id="UP001327560"/>
    </source>
</evidence>
<reference evidence="4 5" key="1">
    <citation type="submission" date="2023-10" db="EMBL/GenBank/DDBJ databases">
        <title>Chromosome-scale genome assembly provides insights into flower coloration mechanisms of Canna indica.</title>
        <authorList>
            <person name="Li C."/>
        </authorList>
    </citation>
    <scope>NUCLEOTIDE SEQUENCE [LARGE SCALE GENOMIC DNA]</scope>
    <source>
        <tissue evidence="4">Flower</tissue>
    </source>
</reference>
<dbReference type="GO" id="GO:0008270">
    <property type="term" value="F:zinc ion binding"/>
    <property type="evidence" value="ECO:0007669"/>
    <property type="project" value="UniProtKB-KW"/>
</dbReference>
<evidence type="ECO:0000256" key="1">
    <source>
        <dbReference type="PROSITE-ProRule" id="PRU00175"/>
    </source>
</evidence>
<evidence type="ECO:0000259" key="3">
    <source>
        <dbReference type="PROSITE" id="PS50089"/>
    </source>
</evidence>
<proteinExistence type="predicted"/>
<keyword evidence="1" id="KW-0479">Metal-binding</keyword>
<keyword evidence="5" id="KW-1185">Reference proteome</keyword>
<dbReference type="AlphaFoldDB" id="A0AAQ3QJ60"/>
<gene>
    <name evidence="4" type="ORF">Cni_G21923</name>
</gene>
<dbReference type="Proteomes" id="UP001327560">
    <property type="component" value="Chromosome 7"/>
</dbReference>
<name>A0AAQ3QJ60_9LILI</name>
<feature type="domain" description="RING-type" evidence="3">
    <location>
        <begin position="189"/>
        <end position="225"/>
    </location>
</feature>
<dbReference type="InterPro" id="IPR013083">
    <property type="entry name" value="Znf_RING/FYVE/PHD"/>
</dbReference>